<sequence length="78" mass="8925">NSYDGTQWTGDYSIQYDQYEHFAQSESGTFQTKNNEFIFTVAEYITGNCEVGFKFDETNGMLCVHSHGGDFGNKMTRK</sequence>
<dbReference type="EMBL" id="DXGA01000101">
    <property type="protein sequence ID" value="HIW93815.1"/>
    <property type="molecule type" value="Genomic_DNA"/>
</dbReference>
<organism evidence="1 2">
    <name type="scientific">Candidatus Flavonifractor merdipullorum</name>
    <dbReference type="NCBI Taxonomy" id="2838590"/>
    <lineage>
        <taxon>Bacteria</taxon>
        <taxon>Bacillati</taxon>
        <taxon>Bacillota</taxon>
        <taxon>Clostridia</taxon>
        <taxon>Eubacteriales</taxon>
        <taxon>Oscillospiraceae</taxon>
        <taxon>Flavonifractor</taxon>
    </lineage>
</organism>
<proteinExistence type="predicted"/>
<reference evidence="1" key="2">
    <citation type="submission" date="2021-04" db="EMBL/GenBank/DDBJ databases">
        <authorList>
            <person name="Gilroy R."/>
        </authorList>
    </citation>
    <scope>NUCLEOTIDE SEQUENCE</scope>
    <source>
        <strain evidence="1">ChiGjej6B6-1540</strain>
    </source>
</reference>
<reference evidence="1" key="1">
    <citation type="journal article" date="2021" name="PeerJ">
        <title>Extensive microbial diversity within the chicken gut microbiome revealed by metagenomics and culture.</title>
        <authorList>
            <person name="Gilroy R."/>
            <person name="Ravi A."/>
            <person name="Getino M."/>
            <person name="Pursley I."/>
            <person name="Horton D.L."/>
            <person name="Alikhan N.F."/>
            <person name="Baker D."/>
            <person name="Gharbi K."/>
            <person name="Hall N."/>
            <person name="Watson M."/>
            <person name="Adriaenssens E.M."/>
            <person name="Foster-Nyarko E."/>
            <person name="Jarju S."/>
            <person name="Secka A."/>
            <person name="Antonio M."/>
            <person name="Oren A."/>
            <person name="Chaudhuri R.R."/>
            <person name="La Ragione R."/>
            <person name="Hildebrand F."/>
            <person name="Pallen M.J."/>
        </authorList>
    </citation>
    <scope>NUCLEOTIDE SEQUENCE</scope>
    <source>
        <strain evidence="1">ChiGjej6B6-1540</strain>
    </source>
</reference>
<accession>A0A9D1RUK3</accession>
<dbReference type="AlphaFoldDB" id="A0A9D1RUK3"/>
<name>A0A9D1RUK3_9FIRM</name>
<dbReference type="Proteomes" id="UP000824192">
    <property type="component" value="Unassembled WGS sequence"/>
</dbReference>
<evidence type="ECO:0000313" key="2">
    <source>
        <dbReference type="Proteomes" id="UP000824192"/>
    </source>
</evidence>
<gene>
    <name evidence="1" type="ORF">H9868_04655</name>
</gene>
<evidence type="ECO:0000313" key="1">
    <source>
        <dbReference type="EMBL" id="HIW93815.1"/>
    </source>
</evidence>
<protein>
    <submittedName>
        <fullName evidence="1">Uncharacterized protein</fullName>
    </submittedName>
</protein>
<comment type="caution">
    <text evidence="1">The sequence shown here is derived from an EMBL/GenBank/DDBJ whole genome shotgun (WGS) entry which is preliminary data.</text>
</comment>
<feature type="non-terminal residue" evidence="1">
    <location>
        <position position="1"/>
    </location>
</feature>